<dbReference type="SUPFAM" id="SSF53335">
    <property type="entry name" value="S-adenosyl-L-methionine-dependent methyltransferases"/>
    <property type="match status" value="1"/>
</dbReference>
<dbReference type="NCBIfam" id="NF001244">
    <property type="entry name" value="PRK00216.1-5"/>
    <property type="match status" value="1"/>
</dbReference>
<name>A0A4U7BSK1_9BACT</name>
<evidence type="ECO:0000313" key="6">
    <source>
        <dbReference type="EMBL" id="TKX31267.1"/>
    </source>
</evidence>
<feature type="binding site" evidence="5">
    <location>
        <position position="123"/>
    </location>
    <ligand>
        <name>S-adenosyl-L-methionine</name>
        <dbReference type="ChEBI" id="CHEBI:59789"/>
    </ligand>
</feature>
<dbReference type="InterPro" id="IPR004033">
    <property type="entry name" value="UbiE/COQ5_MeTrFase"/>
</dbReference>
<organism evidence="6 7">
    <name type="scientific">Campylobacter estrildidarum</name>
    <dbReference type="NCBI Taxonomy" id="2510189"/>
    <lineage>
        <taxon>Bacteria</taxon>
        <taxon>Pseudomonadati</taxon>
        <taxon>Campylobacterota</taxon>
        <taxon>Epsilonproteobacteria</taxon>
        <taxon>Campylobacterales</taxon>
        <taxon>Campylobacteraceae</taxon>
        <taxon>Campylobacter</taxon>
    </lineage>
</organism>
<evidence type="ECO:0000256" key="3">
    <source>
        <dbReference type="ARBA" id="ARBA00022679"/>
    </source>
</evidence>
<dbReference type="PANTHER" id="PTHR43591:SF24">
    <property type="entry name" value="2-METHOXY-6-POLYPRENYL-1,4-BENZOQUINOL METHYLASE, MITOCHONDRIAL"/>
    <property type="match status" value="1"/>
</dbReference>
<dbReference type="Gene3D" id="3.40.50.150">
    <property type="entry name" value="Vaccinia Virus protein VP39"/>
    <property type="match status" value="1"/>
</dbReference>
<feature type="binding site" evidence="5">
    <location>
        <position position="84"/>
    </location>
    <ligand>
        <name>S-adenosyl-L-methionine</name>
        <dbReference type="ChEBI" id="CHEBI:59789"/>
    </ligand>
</feature>
<dbReference type="NCBIfam" id="TIGR01934">
    <property type="entry name" value="MenG_MenH_UbiE"/>
    <property type="match status" value="1"/>
</dbReference>
<dbReference type="PROSITE" id="PS01184">
    <property type="entry name" value="UBIE_2"/>
    <property type="match status" value="1"/>
</dbReference>
<keyword evidence="2 5" id="KW-0489">Methyltransferase</keyword>
<comment type="similarity">
    <text evidence="5">Belongs to the class I-like SAM-binding methyltransferase superfamily. MenG/UbiE family.</text>
</comment>
<dbReference type="EC" id="2.1.1.163" evidence="5"/>
<dbReference type="Pfam" id="PF01209">
    <property type="entry name" value="Ubie_methyltran"/>
    <property type="match status" value="1"/>
</dbReference>
<dbReference type="GO" id="GO:0008425">
    <property type="term" value="F:2-methoxy-6-polyprenyl-1,4-benzoquinol methyltransferase activity"/>
    <property type="evidence" value="ECO:0007669"/>
    <property type="project" value="TreeGrafter"/>
</dbReference>
<keyword evidence="7" id="KW-1185">Reference proteome</keyword>
<keyword evidence="3 5" id="KW-0808">Transferase</keyword>
<comment type="function">
    <text evidence="5">Methyltransferase required for the conversion of demethylmenaquinol (DMKH2) to menaquinol (MKH2).</text>
</comment>
<dbReference type="CDD" id="cd02440">
    <property type="entry name" value="AdoMet_MTases"/>
    <property type="match status" value="1"/>
</dbReference>
<dbReference type="PROSITE" id="PS51608">
    <property type="entry name" value="SAM_MT_UBIE"/>
    <property type="match status" value="1"/>
</dbReference>
<dbReference type="OrthoDB" id="9808140at2"/>
<comment type="caution">
    <text evidence="5">Lacks conserved residue(s) required for the propagation of feature annotation.</text>
</comment>
<dbReference type="InterPro" id="IPR023576">
    <property type="entry name" value="UbiE/COQ5_MeTrFase_CS"/>
</dbReference>
<dbReference type="PROSITE" id="PS01183">
    <property type="entry name" value="UBIE_1"/>
    <property type="match status" value="1"/>
</dbReference>
<dbReference type="PANTHER" id="PTHR43591">
    <property type="entry name" value="METHYLTRANSFERASE"/>
    <property type="match status" value="1"/>
</dbReference>
<dbReference type="EMBL" id="NXLZ01000004">
    <property type="protein sequence ID" value="TKX31267.1"/>
    <property type="molecule type" value="Genomic_DNA"/>
</dbReference>
<comment type="pathway">
    <text evidence="5">Quinol/quinone metabolism; menaquinone biosynthesis; menaquinol from 1,4-dihydroxy-2-naphthoate: step 2/2.</text>
</comment>
<dbReference type="Proteomes" id="UP000308838">
    <property type="component" value="Unassembled WGS sequence"/>
</dbReference>
<protein>
    <recommendedName>
        <fullName evidence="5">Demethylmenaquinone methyltransferase</fullName>
        <ecNumber evidence="5">2.1.1.163</ecNumber>
    </recommendedName>
</protein>
<evidence type="ECO:0000256" key="5">
    <source>
        <dbReference type="HAMAP-Rule" id="MF_01813"/>
    </source>
</evidence>
<evidence type="ECO:0000256" key="4">
    <source>
        <dbReference type="ARBA" id="ARBA00022691"/>
    </source>
</evidence>
<gene>
    <name evidence="5" type="primary">menG</name>
    <name evidence="6" type="ORF">CQA69_03225</name>
</gene>
<comment type="caution">
    <text evidence="6">The sequence shown here is derived from an EMBL/GenBank/DDBJ whole genome shotgun (WGS) entry which is preliminary data.</text>
</comment>
<dbReference type="UniPathway" id="UPA00079">
    <property type="reaction ID" value="UER00169"/>
</dbReference>
<dbReference type="InterPro" id="IPR029063">
    <property type="entry name" value="SAM-dependent_MTases_sf"/>
</dbReference>
<feature type="binding site" evidence="5">
    <location>
        <position position="59"/>
    </location>
    <ligand>
        <name>S-adenosyl-L-methionine</name>
        <dbReference type="ChEBI" id="CHEBI:59789"/>
    </ligand>
</feature>
<dbReference type="GO" id="GO:0009234">
    <property type="term" value="P:menaquinone biosynthetic process"/>
    <property type="evidence" value="ECO:0007669"/>
    <property type="project" value="UniProtKB-UniRule"/>
</dbReference>
<dbReference type="HAMAP" id="MF_01813">
    <property type="entry name" value="MenG_UbiE_methyltr"/>
    <property type="match status" value="1"/>
</dbReference>
<comment type="catalytic activity">
    <reaction evidence="5">
        <text>a 2-demethylmenaquinol + S-adenosyl-L-methionine = a menaquinol + S-adenosyl-L-homocysteine + H(+)</text>
        <dbReference type="Rhea" id="RHEA:42640"/>
        <dbReference type="Rhea" id="RHEA-COMP:9539"/>
        <dbReference type="Rhea" id="RHEA-COMP:9563"/>
        <dbReference type="ChEBI" id="CHEBI:15378"/>
        <dbReference type="ChEBI" id="CHEBI:18151"/>
        <dbReference type="ChEBI" id="CHEBI:55437"/>
        <dbReference type="ChEBI" id="CHEBI:57856"/>
        <dbReference type="ChEBI" id="CHEBI:59789"/>
        <dbReference type="EC" id="2.1.1.163"/>
    </reaction>
</comment>
<proteinExistence type="inferred from homology"/>
<evidence type="ECO:0000256" key="1">
    <source>
        <dbReference type="ARBA" id="ARBA00022428"/>
    </source>
</evidence>
<sequence>MQKQDKIIEMFNEIAPSYDKANRILSFGVDISWRKFACKKVLKYYKPDFINIVDVACGTGDMIAIWQEKAKMLSKNIASIKGIDPSEGMLEIAKQKFLNIDFIQAKAQNLPLESQSVDIVSISYGIRNVVERKQALNEFFRVLKKGGIFVVLEFTKREKGGFIATLRDFYLKNILPTLGGIISKNKSAYEYLPNSIDEFLSKEEFIKELSDSGFEMIDFKSFSFGVSSMFIAKKL</sequence>
<dbReference type="GO" id="GO:0032259">
    <property type="term" value="P:methylation"/>
    <property type="evidence" value="ECO:0007669"/>
    <property type="project" value="UniProtKB-KW"/>
</dbReference>
<dbReference type="GO" id="GO:0043770">
    <property type="term" value="F:demethylmenaquinone methyltransferase activity"/>
    <property type="evidence" value="ECO:0007669"/>
    <property type="project" value="UniProtKB-UniRule"/>
</dbReference>
<keyword evidence="4 5" id="KW-0949">S-adenosyl-L-methionine</keyword>
<dbReference type="RefSeq" id="WP_137620391.1">
    <property type="nucleotide sequence ID" value="NZ_NXLZ01000004.1"/>
</dbReference>
<reference evidence="6 7" key="1">
    <citation type="submission" date="2018-05" db="EMBL/GenBank/DDBJ databases">
        <title>Novel Campyloabacter and Helicobacter Species and Strains.</title>
        <authorList>
            <person name="Mannion A.J."/>
            <person name="Shen Z."/>
            <person name="Fox J.G."/>
        </authorList>
    </citation>
    <scope>NUCLEOTIDE SEQUENCE [LARGE SCALE GENOMIC DNA]</scope>
    <source>
        <strain evidence="7">MIT17-664</strain>
    </source>
</reference>
<keyword evidence="1 5" id="KW-0474">Menaquinone biosynthesis</keyword>
<evidence type="ECO:0000313" key="7">
    <source>
        <dbReference type="Proteomes" id="UP000308838"/>
    </source>
</evidence>
<accession>A0A4U7BSK1</accession>
<evidence type="ECO:0000256" key="2">
    <source>
        <dbReference type="ARBA" id="ARBA00022603"/>
    </source>
</evidence>
<dbReference type="AlphaFoldDB" id="A0A4U7BSK1"/>
<dbReference type="UniPathway" id="UPA00232"/>